<accession>A0AAE8N6M2</accession>
<keyword evidence="2" id="KW-0521">NADP</keyword>
<sequence>MVTVAVAGGTGGVGRTLVDAILASGKHDLKILSRKANPELEAELKTPIIAVDYADVEGLARVLEENNVHTVISALNMAQLGDNVPREPELIRAADASKTTKRMISSDWGPPLTGERITQLPSGPPKVAALAELQKVTNLETTIVQCSFFLDNWGSSKVKTHMSTLTVAVDIANRTAAIPGSGDVPAIFTHTRDLARFVTLLLDQEKWDPVTYVTGDHLTLNEFVRLAEEVTGEKFTVTYDSLEKLKKGEATELPSHVALYPYFPKQALQPMVSIFGAWFEEGVANFNVDKTLNDQFPEVKVWSVKDFLQDAWGA</sequence>
<comment type="similarity">
    <text evidence="1">Belongs to the NmrA-type oxidoreductase family. Isoflavone reductase subfamily.</text>
</comment>
<evidence type="ECO:0000313" key="6">
    <source>
        <dbReference type="Proteomes" id="UP001187682"/>
    </source>
</evidence>
<gene>
    <name evidence="5" type="ORF">DNG_09068</name>
</gene>
<evidence type="ECO:0000313" key="5">
    <source>
        <dbReference type="EMBL" id="SPO06379.1"/>
    </source>
</evidence>
<comment type="caution">
    <text evidence="5">The sequence shown here is derived from an EMBL/GenBank/DDBJ whole genome shotgun (WGS) entry which is preliminary data.</text>
</comment>
<dbReference type="AlphaFoldDB" id="A0AAE8N6M2"/>
<dbReference type="Gene3D" id="3.90.25.10">
    <property type="entry name" value="UDP-galactose 4-epimerase, domain 1"/>
    <property type="match status" value="1"/>
</dbReference>
<evidence type="ECO:0000259" key="4">
    <source>
        <dbReference type="Pfam" id="PF05368"/>
    </source>
</evidence>
<dbReference type="EMBL" id="ONZQ02000015">
    <property type="protein sequence ID" value="SPO06379.1"/>
    <property type="molecule type" value="Genomic_DNA"/>
</dbReference>
<evidence type="ECO:0000256" key="2">
    <source>
        <dbReference type="ARBA" id="ARBA00022857"/>
    </source>
</evidence>
<dbReference type="PANTHER" id="PTHR47706">
    <property type="entry name" value="NMRA-LIKE FAMILY PROTEIN"/>
    <property type="match status" value="1"/>
</dbReference>
<dbReference type="Pfam" id="PF05368">
    <property type="entry name" value="NmrA"/>
    <property type="match status" value="1"/>
</dbReference>
<dbReference type="InterPro" id="IPR051609">
    <property type="entry name" value="NmrA/Isoflavone_reductase-like"/>
</dbReference>
<evidence type="ECO:0000256" key="3">
    <source>
        <dbReference type="ARBA" id="ARBA00023002"/>
    </source>
</evidence>
<evidence type="ECO:0000256" key="1">
    <source>
        <dbReference type="ARBA" id="ARBA00005725"/>
    </source>
</evidence>
<dbReference type="InterPro" id="IPR008030">
    <property type="entry name" value="NmrA-like"/>
</dbReference>
<dbReference type="GO" id="GO:0016491">
    <property type="term" value="F:oxidoreductase activity"/>
    <property type="evidence" value="ECO:0007669"/>
    <property type="project" value="UniProtKB-KW"/>
</dbReference>
<feature type="domain" description="NmrA-like" evidence="4">
    <location>
        <begin position="3"/>
        <end position="276"/>
    </location>
</feature>
<dbReference type="PANTHER" id="PTHR47706:SF4">
    <property type="entry name" value="NMRA-LIKE DOMAIN-CONTAINING PROTEIN"/>
    <property type="match status" value="1"/>
</dbReference>
<protein>
    <recommendedName>
        <fullName evidence="4">NmrA-like domain-containing protein</fullName>
    </recommendedName>
</protein>
<proteinExistence type="inferred from homology"/>
<dbReference type="SUPFAM" id="SSF51735">
    <property type="entry name" value="NAD(P)-binding Rossmann-fold domains"/>
    <property type="match status" value="1"/>
</dbReference>
<dbReference type="Gene3D" id="3.40.50.720">
    <property type="entry name" value="NAD(P)-binding Rossmann-like Domain"/>
    <property type="match status" value="1"/>
</dbReference>
<keyword evidence="3" id="KW-0560">Oxidoreductase</keyword>
<reference evidence="5" key="1">
    <citation type="submission" date="2018-03" db="EMBL/GenBank/DDBJ databases">
        <authorList>
            <person name="Guldener U."/>
        </authorList>
    </citation>
    <scope>NUCLEOTIDE SEQUENCE</scope>
</reference>
<keyword evidence="6" id="KW-1185">Reference proteome</keyword>
<organism evidence="5 6">
    <name type="scientific">Cephalotrichum gorgonifer</name>
    <dbReference type="NCBI Taxonomy" id="2041049"/>
    <lineage>
        <taxon>Eukaryota</taxon>
        <taxon>Fungi</taxon>
        <taxon>Dikarya</taxon>
        <taxon>Ascomycota</taxon>
        <taxon>Pezizomycotina</taxon>
        <taxon>Sordariomycetes</taxon>
        <taxon>Hypocreomycetidae</taxon>
        <taxon>Microascales</taxon>
        <taxon>Microascaceae</taxon>
        <taxon>Cephalotrichum</taxon>
    </lineage>
</organism>
<dbReference type="InterPro" id="IPR036291">
    <property type="entry name" value="NAD(P)-bd_dom_sf"/>
</dbReference>
<dbReference type="Proteomes" id="UP001187682">
    <property type="component" value="Unassembled WGS sequence"/>
</dbReference>
<name>A0AAE8N6M2_9PEZI</name>